<evidence type="ECO:0000313" key="1">
    <source>
        <dbReference type="EMBL" id="GAA0589631.1"/>
    </source>
</evidence>
<dbReference type="EMBL" id="BAAAFZ010000046">
    <property type="protein sequence ID" value="GAA0589631.1"/>
    <property type="molecule type" value="Genomic_DNA"/>
</dbReference>
<dbReference type="RefSeq" id="WP_343896190.1">
    <property type="nucleotide sequence ID" value="NZ_BAAAFZ010000046.1"/>
</dbReference>
<accession>A0ABP3QHX3</accession>
<evidence type="ECO:0000313" key="2">
    <source>
        <dbReference type="Proteomes" id="UP001501588"/>
    </source>
</evidence>
<dbReference type="Proteomes" id="UP001501588">
    <property type="component" value="Unassembled WGS sequence"/>
</dbReference>
<sequence length="148" mass="16293">MYIPPYDAVLHNAGTSREELKDATEVTIPMGLFKFLMQLAVANGDFNEAGYLKANPDVAEAVERGEIESARLHYIGFGYFEGRLGATPDVDERWYLRANPDVGAAVKAGKLSSAREHFTLAGAGEWRSPSPRYEGDAQQWKKALEEAA</sequence>
<name>A0ABP3QHX3_9PROT</name>
<comment type="caution">
    <text evidence="1">The sequence shown here is derived from an EMBL/GenBank/DDBJ whole genome shotgun (WGS) entry which is preliminary data.</text>
</comment>
<organism evidence="1 2">
    <name type="scientific">Craurococcus roseus</name>
    <dbReference type="NCBI Taxonomy" id="77585"/>
    <lineage>
        <taxon>Bacteria</taxon>
        <taxon>Pseudomonadati</taxon>
        <taxon>Pseudomonadota</taxon>
        <taxon>Alphaproteobacteria</taxon>
        <taxon>Acetobacterales</taxon>
        <taxon>Acetobacteraceae</taxon>
        <taxon>Craurococcus</taxon>
    </lineage>
</organism>
<gene>
    <name evidence="1" type="ORF">GCM10009416_30250</name>
</gene>
<protein>
    <submittedName>
        <fullName evidence="1">Uncharacterized protein</fullName>
    </submittedName>
</protein>
<keyword evidence="2" id="KW-1185">Reference proteome</keyword>
<reference evidence="2" key="1">
    <citation type="journal article" date="2019" name="Int. J. Syst. Evol. Microbiol.">
        <title>The Global Catalogue of Microorganisms (GCM) 10K type strain sequencing project: providing services to taxonomists for standard genome sequencing and annotation.</title>
        <authorList>
            <consortium name="The Broad Institute Genomics Platform"/>
            <consortium name="The Broad Institute Genome Sequencing Center for Infectious Disease"/>
            <person name="Wu L."/>
            <person name="Ma J."/>
        </authorList>
    </citation>
    <scope>NUCLEOTIDE SEQUENCE [LARGE SCALE GENOMIC DNA]</scope>
    <source>
        <strain evidence="2">JCM 9933</strain>
    </source>
</reference>
<proteinExistence type="predicted"/>